<keyword evidence="4" id="KW-1185">Reference proteome</keyword>
<protein>
    <submittedName>
        <fullName evidence="3">MSHA biogenesis protein MshJ</fullName>
    </submittedName>
</protein>
<accession>A0A266Q432</accession>
<feature type="transmembrane region" description="Helical" evidence="2">
    <location>
        <begin position="21"/>
        <end position="39"/>
    </location>
</feature>
<feature type="region of interest" description="Disordered" evidence="1">
    <location>
        <begin position="142"/>
        <end position="163"/>
    </location>
</feature>
<dbReference type="AlphaFoldDB" id="A0A266Q432"/>
<dbReference type="Proteomes" id="UP000216101">
    <property type="component" value="Unassembled WGS sequence"/>
</dbReference>
<feature type="compositionally biased region" description="Low complexity" evidence="1">
    <location>
        <begin position="150"/>
        <end position="163"/>
    </location>
</feature>
<dbReference type="RefSeq" id="WP_094985667.1">
    <property type="nucleotide sequence ID" value="NZ_NHNI01000002.1"/>
</dbReference>
<sequence length="230" mass="25465">MPVALQNLMEQIDSRVLRERVLIFFTVLAVIFLFWQLLLQSRIDQTTKVLEAEQAQLTTEQQTLDSKIATLTLQMASDPAIAKRKNINDLQASVAQVETQLAGLSQGLISAELLPNVLQDVLARTTSVQLLQVRTFPASELQLGSPLPNPNTSANSASDTSASGTGVYKHSVLIRVSGTYAELVKLLQDIESLQWKFYWESLNYTVKKYPNAEIDIQVFTLSSEEGLLGV</sequence>
<evidence type="ECO:0000313" key="4">
    <source>
        <dbReference type="Proteomes" id="UP000216101"/>
    </source>
</evidence>
<keyword evidence="2" id="KW-1133">Transmembrane helix</keyword>
<evidence type="ECO:0000256" key="1">
    <source>
        <dbReference type="SAM" id="MobiDB-lite"/>
    </source>
</evidence>
<evidence type="ECO:0000313" key="3">
    <source>
        <dbReference type="EMBL" id="OZY84628.1"/>
    </source>
</evidence>
<gene>
    <name evidence="3" type="ORF">CBP51_15750</name>
</gene>
<keyword evidence="2" id="KW-0472">Membrane</keyword>
<comment type="caution">
    <text evidence="3">The sequence shown here is derived from an EMBL/GenBank/DDBJ whole genome shotgun (WGS) entry which is preliminary data.</text>
</comment>
<proteinExistence type="predicted"/>
<dbReference type="EMBL" id="NHNI01000002">
    <property type="protein sequence ID" value="OZY84628.1"/>
    <property type="molecule type" value="Genomic_DNA"/>
</dbReference>
<evidence type="ECO:0000256" key="2">
    <source>
        <dbReference type="SAM" id="Phobius"/>
    </source>
</evidence>
<name>A0A266Q432_9GAMM</name>
<organism evidence="3 4">
    <name type="scientific">Cellvibrio mixtus</name>
    <dbReference type="NCBI Taxonomy" id="39650"/>
    <lineage>
        <taxon>Bacteria</taxon>
        <taxon>Pseudomonadati</taxon>
        <taxon>Pseudomonadota</taxon>
        <taxon>Gammaproteobacteria</taxon>
        <taxon>Cellvibrionales</taxon>
        <taxon>Cellvibrionaceae</taxon>
        <taxon>Cellvibrio</taxon>
    </lineage>
</organism>
<keyword evidence="2" id="KW-0812">Transmembrane</keyword>
<reference evidence="4" key="1">
    <citation type="submission" date="2017-05" db="EMBL/GenBank/DDBJ databases">
        <authorList>
            <person name="Barney B.M."/>
        </authorList>
    </citation>
    <scope>NUCLEOTIDE SEQUENCE [LARGE SCALE GENOMIC DNA]</scope>
    <source>
        <strain evidence="4">PSBB022</strain>
    </source>
</reference>